<gene>
    <name evidence="2" type="ordered locus">HBHAL_4838</name>
</gene>
<evidence type="ECO:0000313" key="2">
    <source>
        <dbReference type="EMBL" id="CCG47176.1"/>
    </source>
</evidence>
<feature type="transmembrane region" description="Helical" evidence="1">
    <location>
        <begin position="50"/>
        <end position="74"/>
    </location>
</feature>
<reference evidence="2 3" key="1">
    <citation type="journal article" date="2013" name="Environ. Microbiol.">
        <title>Chloride and organic osmolytes: a hybrid strategy to cope with elevated salinities by the moderately halophilic, chloride-dependent bacterium Halobacillus halophilus.</title>
        <authorList>
            <person name="Saum S.H."/>
            <person name="Pfeiffer F."/>
            <person name="Palm P."/>
            <person name="Rampp M."/>
            <person name="Schuster S.C."/>
            <person name="Muller V."/>
            <person name="Oesterhelt D."/>
        </authorList>
    </citation>
    <scope>NUCLEOTIDE SEQUENCE [LARGE SCALE GENOMIC DNA]</scope>
    <source>
        <strain evidence="3">ATCC 35676 / DSM 2266 / JCM 20832 / KCTC 3685 / LMG 17431 / NBRC 102448 / NCIMB 2269</strain>
    </source>
</reference>
<organism evidence="2 3">
    <name type="scientific">Halobacillus halophilus (strain ATCC 35676 / DSM 2266 / JCM 20832 / KCTC 3685 / LMG 17431 / NBRC 102448 / NCIMB 2269)</name>
    <name type="common">Sporosarcina halophila</name>
    <dbReference type="NCBI Taxonomy" id="866895"/>
    <lineage>
        <taxon>Bacteria</taxon>
        <taxon>Bacillati</taxon>
        <taxon>Bacillota</taxon>
        <taxon>Bacilli</taxon>
        <taxon>Bacillales</taxon>
        <taxon>Bacillaceae</taxon>
        <taxon>Halobacillus</taxon>
    </lineage>
</organism>
<dbReference type="HOGENOM" id="CLU_1935101_0_0_9"/>
<evidence type="ECO:0000313" key="3">
    <source>
        <dbReference type="Proteomes" id="UP000007397"/>
    </source>
</evidence>
<dbReference type="eggNOG" id="COG2814">
    <property type="taxonomic scope" value="Bacteria"/>
</dbReference>
<keyword evidence="1" id="KW-1133">Transmembrane helix</keyword>
<dbReference type="EMBL" id="HE717023">
    <property type="protein sequence ID" value="CCG47176.1"/>
    <property type="molecule type" value="Genomic_DNA"/>
</dbReference>
<evidence type="ECO:0000256" key="1">
    <source>
        <dbReference type="SAM" id="Phobius"/>
    </source>
</evidence>
<dbReference type="InterPro" id="IPR036259">
    <property type="entry name" value="MFS_trans_sf"/>
</dbReference>
<dbReference type="SUPFAM" id="SSF103473">
    <property type="entry name" value="MFS general substrate transporter"/>
    <property type="match status" value="1"/>
</dbReference>
<name>I0JSQ4_HALH3</name>
<dbReference type="KEGG" id="hhd:HBHAL_4838"/>
<feature type="transmembrane region" description="Helical" evidence="1">
    <location>
        <begin position="86"/>
        <end position="104"/>
    </location>
</feature>
<dbReference type="Proteomes" id="UP000007397">
    <property type="component" value="Chromosome"/>
</dbReference>
<keyword evidence="1" id="KW-0812">Transmembrane</keyword>
<dbReference type="AlphaFoldDB" id="I0JSQ4"/>
<accession>I0JSQ4</accession>
<proteinExistence type="predicted"/>
<keyword evidence="1" id="KW-0472">Membrane</keyword>
<dbReference type="STRING" id="866895.HBHAL_4838"/>
<dbReference type="PATRIC" id="fig|866895.3.peg.3876"/>
<sequence>MSFLARFTPCGISPDSFSHGSLAISPPAQPSENNGRFSLSLGQNIKQKNLWIMWFANFFIAGSITMVLPFLSLYIDQLGNFSDSFVQTWSGGIFEITFVMAHFFQKNKYFDTLNIYHEFLLYKKEIYSIH</sequence>
<protein>
    <submittedName>
        <fullName evidence="2">Uncharacterized protein</fullName>
    </submittedName>
</protein>
<keyword evidence="3" id="KW-1185">Reference proteome</keyword>